<protein>
    <recommendedName>
        <fullName evidence="4">Phosphate ABC transporter substrate-binding protein</fullName>
    </recommendedName>
</protein>
<accession>A0A1K2HA33</accession>
<name>A0A1K2HA33_9NEIS</name>
<keyword evidence="3" id="KW-1185">Reference proteome</keyword>
<feature type="signal peptide" evidence="1">
    <location>
        <begin position="1"/>
        <end position="19"/>
    </location>
</feature>
<dbReference type="Gene3D" id="3.40.190.10">
    <property type="entry name" value="Periplasmic binding protein-like II"/>
    <property type="match status" value="1"/>
</dbReference>
<evidence type="ECO:0000256" key="1">
    <source>
        <dbReference type="SAM" id="SignalP"/>
    </source>
</evidence>
<gene>
    <name evidence="2" type="ORF">SAMN02745887_00939</name>
</gene>
<dbReference type="RefSeq" id="WP_072427472.1">
    <property type="nucleotide sequence ID" value="NZ_FPKR01000003.1"/>
</dbReference>
<sequence>MHMLSLPLSLLLLSTTARAELVVVTSHESPISQLSRAQLAEVFSGRTRIVNGHAITPVEYENADRERFYQQVLGRSPSQMRTIWAKLLFTGDGQPPRVFGSYAEARSQLLADRGLITYIDSKQLGPGLKVIFP</sequence>
<evidence type="ECO:0000313" key="3">
    <source>
        <dbReference type="Proteomes" id="UP000186513"/>
    </source>
</evidence>
<evidence type="ECO:0000313" key="2">
    <source>
        <dbReference type="EMBL" id="SFZ73670.1"/>
    </source>
</evidence>
<dbReference type="AlphaFoldDB" id="A0A1K2HA33"/>
<dbReference type="OrthoDB" id="5368589at2"/>
<dbReference type="SUPFAM" id="SSF53850">
    <property type="entry name" value="Periplasmic binding protein-like II"/>
    <property type="match status" value="1"/>
</dbReference>
<dbReference type="Proteomes" id="UP000186513">
    <property type="component" value="Unassembled WGS sequence"/>
</dbReference>
<feature type="chain" id="PRO_5009678434" description="Phosphate ABC transporter substrate-binding protein" evidence="1">
    <location>
        <begin position="20"/>
        <end position="133"/>
    </location>
</feature>
<dbReference type="EMBL" id="FPKR01000003">
    <property type="protein sequence ID" value="SFZ73670.1"/>
    <property type="molecule type" value="Genomic_DNA"/>
</dbReference>
<reference evidence="2 3" key="1">
    <citation type="submission" date="2016-11" db="EMBL/GenBank/DDBJ databases">
        <authorList>
            <person name="Jaros S."/>
            <person name="Januszkiewicz K."/>
            <person name="Wedrychowicz H."/>
        </authorList>
    </citation>
    <scope>NUCLEOTIDE SEQUENCE [LARGE SCALE GENOMIC DNA]</scope>
    <source>
        <strain evidence="2 3">DSM 18899</strain>
    </source>
</reference>
<proteinExistence type="predicted"/>
<keyword evidence="1" id="KW-0732">Signal</keyword>
<dbReference type="STRING" id="1121279.SAMN02745887_00939"/>
<organism evidence="2 3">
    <name type="scientific">Chitinimonas taiwanensis DSM 18899</name>
    <dbReference type="NCBI Taxonomy" id="1121279"/>
    <lineage>
        <taxon>Bacteria</taxon>
        <taxon>Pseudomonadati</taxon>
        <taxon>Pseudomonadota</taxon>
        <taxon>Betaproteobacteria</taxon>
        <taxon>Neisseriales</taxon>
        <taxon>Chitinibacteraceae</taxon>
        <taxon>Chitinimonas</taxon>
    </lineage>
</organism>
<evidence type="ECO:0008006" key="4">
    <source>
        <dbReference type="Google" id="ProtNLM"/>
    </source>
</evidence>